<dbReference type="EMBL" id="FMCX01000002">
    <property type="protein sequence ID" value="SCE93146.1"/>
    <property type="molecule type" value="Genomic_DNA"/>
</dbReference>
<dbReference type="RefSeq" id="WP_091605017.1">
    <property type="nucleotide sequence ID" value="NZ_FMCX01000002.1"/>
</dbReference>
<dbReference type="PROSITE" id="PS50088">
    <property type="entry name" value="ANK_REPEAT"/>
    <property type="match status" value="2"/>
</dbReference>
<feature type="repeat" description="ANK" evidence="3">
    <location>
        <begin position="69"/>
        <end position="94"/>
    </location>
</feature>
<keyword evidence="5" id="KW-1185">Reference proteome</keyword>
<organism evidence="4 5">
    <name type="scientific">Micromonospora mirobrigensis</name>
    <dbReference type="NCBI Taxonomy" id="262898"/>
    <lineage>
        <taxon>Bacteria</taxon>
        <taxon>Bacillati</taxon>
        <taxon>Actinomycetota</taxon>
        <taxon>Actinomycetes</taxon>
        <taxon>Micromonosporales</taxon>
        <taxon>Micromonosporaceae</taxon>
        <taxon>Micromonospora</taxon>
    </lineage>
</organism>
<evidence type="ECO:0000313" key="4">
    <source>
        <dbReference type="EMBL" id="SCE93146.1"/>
    </source>
</evidence>
<dbReference type="GO" id="GO:0004842">
    <property type="term" value="F:ubiquitin-protein transferase activity"/>
    <property type="evidence" value="ECO:0007669"/>
    <property type="project" value="TreeGrafter"/>
</dbReference>
<name>A0A1C4WA74_9ACTN</name>
<dbReference type="Gene3D" id="1.25.40.20">
    <property type="entry name" value="Ankyrin repeat-containing domain"/>
    <property type="match status" value="2"/>
</dbReference>
<dbReference type="SUPFAM" id="SSF48403">
    <property type="entry name" value="Ankyrin repeat"/>
    <property type="match status" value="1"/>
</dbReference>
<sequence length="382" mass="40448">MDLDAELVAAVRAADPSAVAKALADGADPDSAASRFTTTVLSEAAGTGLLEIARLLVDAGASLRARRPRYQSPLRSAVSNGHLDVIRLLVDRGALDVEGTDRGSLLATALAATWHRPRAAAVEVLRYLLELGAGAAPGEEVPIVQALLGSAAPATIRVLLHHGADPNSRRSDGTPALVLAARRGDHAAVDVLLTAGADPNAADGHGHTALMHAIERNERAVSTALLLVGADHVGALDIARGWQRQNVQFQLGEMSVGLDDIPIIRTAVRLHPTGYELRGDPVEFRRWGRLVACAAEELGDDEWDARTGTPYALAQAVARRLVADPAKCPTASWHRVELSRAELATVRQAFVELAYAVRVPLPDGLGQEYVHDALDELDAQLP</sequence>
<evidence type="ECO:0000256" key="3">
    <source>
        <dbReference type="PROSITE-ProRule" id="PRU00023"/>
    </source>
</evidence>
<dbReference type="InterPro" id="IPR036770">
    <property type="entry name" value="Ankyrin_rpt-contain_sf"/>
</dbReference>
<dbReference type="PANTHER" id="PTHR24171">
    <property type="entry name" value="ANKYRIN REPEAT DOMAIN-CONTAINING PROTEIN 39-RELATED"/>
    <property type="match status" value="1"/>
</dbReference>
<evidence type="ECO:0000256" key="1">
    <source>
        <dbReference type="ARBA" id="ARBA00022737"/>
    </source>
</evidence>
<dbReference type="PANTHER" id="PTHR24171:SF8">
    <property type="entry name" value="BRCA1-ASSOCIATED RING DOMAIN PROTEIN 1"/>
    <property type="match status" value="1"/>
</dbReference>
<protein>
    <submittedName>
        <fullName evidence="4">Uncharacterized protein</fullName>
    </submittedName>
</protein>
<evidence type="ECO:0000313" key="5">
    <source>
        <dbReference type="Proteomes" id="UP000199504"/>
    </source>
</evidence>
<accession>A0A1C4WA74</accession>
<dbReference type="Pfam" id="PF12796">
    <property type="entry name" value="Ank_2"/>
    <property type="match status" value="2"/>
</dbReference>
<dbReference type="STRING" id="262898.GA0070564_102121"/>
<feature type="repeat" description="ANK" evidence="3">
    <location>
        <begin position="172"/>
        <end position="204"/>
    </location>
</feature>
<dbReference type="AlphaFoldDB" id="A0A1C4WA74"/>
<dbReference type="SMART" id="SM00248">
    <property type="entry name" value="ANK"/>
    <property type="match status" value="5"/>
</dbReference>
<dbReference type="OrthoDB" id="3286516at2"/>
<evidence type="ECO:0000256" key="2">
    <source>
        <dbReference type="ARBA" id="ARBA00023043"/>
    </source>
</evidence>
<dbReference type="GO" id="GO:0085020">
    <property type="term" value="P:protein K6-linked ubiquitination"/>
    <property type="evidence" value="ECO:0007669"/>
    <property type="project" value="TreeGrafter"/>
</dbReference>
<gene>
    <name evidence="4" type="ORF">GA0070564_102121</name>
</gene>
<dbReference type="Proteomes" id="UP000199504">
    <property type="component" value="Unassembled WGS sequence"/>
</dbReference>
<dbReference type="InterPro" id="IPR002110">
    <property type="entry name" value="Ankyrin_rpt"/>
</dbReference>
<keyword evidence="2 3" id="KW-0040">ANK repeat</keyword>
<reference evidence="5" key="1">
    <citation type="submission" date="2016-06" db="EMBL/GenBank/DDBJ databases">
        <authorList>
            <person name="Varghese N."/>
            <person name="Submissions Spin"/>
        </authorList>
    </citation>
    <scope>NUCLEOTIDE SEQUENCE [LARGE SCALE GENOMIC DNA]</scope>
    <source>
        <strain evidence="5">DSM 44830</strain>
    </source>
</reference>
<dbReference type="PROSITE" id="PS50297">
    <property type="entry name" value="ANK_REP_REGION"/>
    <property type="match status" value="2"/>
</dbReference>
<proteinExistence type="predicted"/>
<keyword evidence="1" id="KW-0677">Repeat</keyword>